<evidence type="ECO:0000313" key="2">
    <source>
        <dbReference type="Proteomes" id="UP001175211"/>
    </source>
</evidence>
<evidence type="ECO:0000313" key="1">
    <source>
        <dbReference type="EMBL" id="KAK0469543.1"/>
    </source>
</evidence>
<reference evidence="1" key="1">
    <citation type="submission" date="2023-06" db="EMBL/GenBank/DDBJ databases">
        <authorList>
            <consortium name="Lawrence Berkeley National Laboratory"/>
            <person name="Ahrendt S."/>
            <person name="Sahu N."/>
            <person name="Indic B."/>
            <person name="Wong-Bajracharya J."/>
            <person name="Merenyi Z."/>
            <person name="Ke H.-M."/>
            <person name="Monk M."/>
            <person name="Kocsube S."/>
            <person name="Drula E."/>
            <person name="Lipzen A."/>
            <person name="Balint B."/>
            <person name="Henrissat B."/>
            <person name="Andreopoulos B."/>
            <person name="Martin F.M."/>
            <person name="Harder C.B."/>
            <person name="Rigling D."/>
            <person name="Ford K.L."/>
            <person name="Foster G.D."/>
            <person name="Pangilinan J."/>
            <person name="Papanicolaou A."/>
            <person name="Barry K."/>
            <person name="LaButti K."/>
            <person name="Viragh M."/>
            <person name="Koriabine M."/>
            <person name="Yan M."/>
            <person name="Riley R."/>
            <person name="Champramary S."/>
            <person name="Plett K.L."/>
            <person name="Tsai I.J."/>
            <person name="Slot J."/>
            <person name="Sipos G."/>
            <person name="Plett J."/>
            <person name="Nagy L.G."/>
            <person name="Grigoriev I.V."/>
        </authorList>
    </citation>
    <scope>NUCLEOTIDE SEQUENCE</scope>
    <source>
        <strain evidence="1">CCBAS 213</strain>
    </source>
</reference>
<keyword evidence="2" id="KW-1185">Reference proteome</keyword>
<dbReference type="Proteomes" id="UP001175211">
    <property type="component" value="Unassembled WGS sequence"/>
</dbReference>
<accession>A0AA39TXW8</accession>
<proteinExistence type="predicted"/>
<dbReference type="RefSeq" id="XP_060339336.1">
    <property type="nucleotide sequence ID" value="XM_060478901.1"/>
</dbReference>
<organism evidence="1 2">
    <name type="scientific">Armillaria tabescens</name>
    <name type="common">Ringless honey mushroom</name>
    <name type="synonym">Agaricus tabescens</name>
    <dbReference type="NCBI Taxonomy" id="1929756"/>
    <lineage>
        <taxon>Eukaryota</taxon>
        <taxon>Fungi</taxon>
        <taxon>Dikarya</taxon>
        <taxon>Basidiomycota</taxon>
        <taxon>Agaricomycotina</taxon>
        <taxon>Agaricomycetes</taxon>
        <taxon>Agaricomycetidae</taxon>
        <taxon>Agaricales</taxon>
        <taxon>Marasmiineae</taxon>
        <taxon>Physalacriaceae</taxon>
        <taxon>Desarmillaria</taxon>
    </lineage>
</organism>
<sequence>MSSLYSVVDSLKDDVEDEVLPQPYDPAKKRYATYFPDSFPNILACLRNSDDHQSTWNFTPSPSHLLLHAISPEVNPETTEQPESFTPAQRIASSYRKKSLSIVIPPRVDYSLSIDSSEDDTLVDDSEYCSLDYVGQDISDVVPKIRLRQTCSDALTDFKAEAFAEMLRCQLSPEDPLRATFIYMTSSMSGVLSATSVTADTKPTKSSPCILAQVDLCQHPVVPSSRA</sequence>
<dbReference type="GeneID" id="85362449"/>
<dbReference type="EMBL" id="JAUEPS010000001">
    <property type="protein sequence ID" value="KAK0469543.1"/>
    <property type="molecule type" value="Genomic_DNA"/>
</dbReference>
<gene>
    <name evidence="1" type="ORF">EV420DRAFT_1660214</name>
</gene>
<dbReference type="AlphaFoldDB" id="A0AA39TXW8"/>
<protein>
    <submittedName>
        <fullName evidence="1">Uncharacterized protein</fullName>
    </submittedName>
</protein>
<comment type="caution">
    <text evidence="1">The sequence shown here is derived from an EMBL/GenBank/DDBJ whole genome shotgun (WGS) entry which is preliminary data.</text>
</comment>
<name>A0AA39TXW8_ARMTA</name>